<protein>
    <submittedName>
        <fullName evidence="8">Site-specific integrase</fullName>
    </submittedName>
</protein>
<dbReference type="PANTHER" id="PTHR30629">
    <property type="entry name" value="PROPHAGE INTEGRASE"/>
    <property type="match status" value="1"/>
</dbReference>
<evidence type="ECO:0000313" key="9">
    <source>
        <dbReference type="Proteomes" id="UP000535589"/>
    </source>
</evidence>
<dbReference type="Pfam" id="PF12167">
    <property type="entry name" value="Arm-DNA-bind_2"/>
    <property type="match status" value="1"/>
</dbReference>
<dbReference type="GO" id="GO:0006310">
    <property type="term" value="P:DNA recombination"/>
    <property type="evidence" value="ECO:0007669"/>
    <property type="project" value="UniProtKB-KW"/>
</dbReference>
<dbReference type="PROSITE" id="PS51898">
    <property type="entry name" value="TYR_RECOMBINASE"/>
    <property type="match status" value="1"/>
</dbReference>
<organism evidence="8 9">
    <name type="scientific">Vibrio agarilyticus</name>
    <dbReference type="NCBI Taxonomy" id="2726741"/>
    <lineage>
        <taxon>Bacteria</taxon>
        <taxon>Pseudomonadati</taxon>
        <taxon>Pseudomonadota</taxon>
        <taxon>Gammaproteobacteria</taxon>
        <taxon>Vibrionales</taxon>
        <taxon>Vibrionaceae</taxon>
        <taxon>Vibrio</taxon>
    </lineage>
</organism>
<keyword evidence="9" id="KW-1185">Reference proteome</keyword>
<accession>A0A7X8TSP3</accession>
<evidence type="ECO:0000259" key="6">
    <source>
        <dbReference type="PROSITE" id="PS51898"/>
    </source>
</evidence>
<dbReference type="Gene3D" id="1.10.443.10">
    <property type="entry name" value="Intergrase catalytic core"/>
    <property type="match status" value="1"/>
</dbReference>
<evidence type="ECO:0000256" key="4">
    <source>
        <dbReference type="ARBA" id="ARBA00023172"/>
    </source>
</evidence>
<dbReference type="CDD" id="cd01189">
    <property type="entry name" value="INT_ICEBs1_C_like"/>
    <property type="match status" value="1"/>
</dbReference>
<evidence type="ECO:0000256" key="3">
    <source>
        <dbReference type="ARBA" id="ARBA00023125"/>
    </source>
</evidence>
<gene>
    <name evidence="8" type="ORF">HGP28_14445</name>
</gene>
<keyword evidence="2" id="KW-0229">DNA integration</keyword>
<evidence type="ECO:0000313" key="8">
    <source>
        <dbReference type="EMBL" id="NLS14088.1"/>
    </source>
</evidence>
<reference evidence="8 9" key="1">
    <citation type="submission" date="2020-04" db="EMBL/GenBank/DDBJ databases">
        <title>Vibrio sp. SM6, a novel species isolated from seawater.</title>
        <authorList>
            <person name="Wang X."/>
        </authorList>
    </citation>
    <scope>NUCLEOTIDE SEQUENCE [LARGE SCALE GENOMIC DNA]</scope>
    <source>
        <strain evidence="8 9">SM6</strain>
    </source>
</reference>
<proteinExistence type="inferred from homology"/>
<dbReference type="InterPro" id="IPR013762">
    <property type="entry name" value="Integrase-like_cat_sf"/>
</dbReference>
<sequence>MGSVNSRNGKLYLDFSYQGQRCREQTALPQSQTNERKLQKLMNQIDADIRLGCFVYGEYFPDSKKAKLFIQQDREAQKKKQALMGNYKSALMELQGIDTIAFDEFVQEWFDENQVRWKESYKDSMKIYLWHYLVPHFGETQVDKITRADILKYRASLVKARPCGKTLSADFINHVMTPLRMILNEAADRYAFSATFENIKPLRIEKRDVHPFNLDEVTQFLSAVRREFKDYFTVRFFTGMRTSEIDGLKWKYVDFDRRIITIRETLVNGRPDNTKTLGSARDIQMSSVVYEALYSQRQVTGDKEYVFCNKAGKPLDKGNVRDRVWKPTLTKLGMEYRRPYETRHTAATLWLAAGEAPEWIARQMGHTTTKMPFEIYSRYVPNLTRKDGSAFEKLLANNAITQSTKNEG</sequence>
<evidence type="ECO:0000256" key="1">
    <source>
        <dbReference type="ARBA" id="ARBA00008857"/>
    </source>
</evidence>
<comment type="similarity">
    <text evidence="1">Belongs to the 'phage' integrase family.</text>
</comment>
<dbReference type="InterPro" id="IPR011010">
    <property type="entry name" value="DNA_brk_join_enz"/>
</dbReference>
<keyword evidence="4" id="KW-0233">DNA recombination</keyword>
<evidence type="ECO:0000256" key="2">
    <source>
        <dbReference type="ARBA" id="ARBA00022908"/>
    </source>
</evidence>
<dbReference type="GO" id="GO:0003677">
    <property type="term" value="F:DNA binding"/>
    <property type="evidence" value="ECO:0007669"/>
    <property type="project" value="UniProtKB-UniRule"/>
</dbReference>
<dbReference type="InterPro" id="IPR002104">
    <property type="entry name" value="Integrase_catalytic"/>
</dbReference>
<comment type="caution">
    <text evidence="8">The sequence shown here is derived from an EMBL/GenBank/DDBJ whole genome shotgun (WGS) entry which is preliminary data.</text>
</comment>
<evidence type="ECO:0000259" key="7">
    <source>
        <dbReference type="PROSITE" id="PS51900"/>
    </source>
</evidence>
<feature type="domain" description="Core-binding (CB)" evidence="7">
    <location>
        <begin position="100"/>
        <end position="187"/>
    </location>
</feature>
<dbReference type="RefSeq" id="WP_168837183.1">
    <property type="nucleotide sequence ID" value="NZ_JABAIK010000015.1"/>
</dbReference>
<name>A0A7X8TSP3_9VIBR</name>
<dbReference type="AlphaFoldDB" id="A0A7X8TSP3"/>
<dbReference type="Gene3D" id="1.10.150.130">
    <property type="match status" value="1"/>
</dbReference>
<dbReference type="PROSITE" id="PS51900">
    <property type="entry name" value="CB"/>
    <property type="match status" value="1"/>
</dbReference>
<dbReference type="GO" id="GO:0015074">
    <property type="term" value="P:DNA integration"/>
    <property type="evidence" value="ECO:0007669"/>
    <property type="project" value="UniProtKB-KW"/>
</dbReference>
<dbReference type="Proteomes" id="UP000535589">
    <property type="component" value="Unassembled WGS sequence"/>
</dbReference>
<dbReference type="InterPro" id="IPR022000">
    <property type="entry name" value="Min27-like_integrase_DNA_bind"/>
</dbReference>
<dbReference type="Pfam" id="PF00589">
    <property type="entry name" value="Phage_integrase"/>
    <property type="match status" value="1"/>
</dbReference>
<dbReference type="SUPFAM" id="SSF56349">
    <property type="entry name" value="DNA breaking-rejoining enzymes"/>
    <property type="match status" value="1"/>
</dbReference>
<dbReference type="InterPro" id="IPR004107">
    <property type="entry name" value="Integrase_SAM-like_N"/>
</dbReference>
<dbReference type="Pfam" id="PF14659">
    <property type="entry name" value="Phage_int_SAM_3"/>
    <property type="match status" value="1"/>
</dbReference>
<evidence type="ECO:0000256" key="5">
    <source>
        <dbReference type="PROSITE-ProRule" id="PRU01248"/>
    </source>
</evidence>
<dbReference type="InterPro" id="IPR010998">
    <property type="entry name" value="Integrase_recombinase_N"/>
</dbReference>
<dbReference type="InterPro" id="IPR050808">
    <property type="entry name" value="Phage_Integrase"/>
</dbReference>
<feature type="domain" description="Tyr recombinase" evidence="6">
    <location>
        <begin position="207"/>
        <end position="389"/>
    </location>
</feature>
<dbReference type="PANTHER" id="PTHR30629:SF2">
    <property type="entry name" value="PROPHAGE INTEGRASE INTS-RELATED"/>
    <property type="match status" value="1"/>
</dbReference>
<keyword evidence="3 5" id="KW-0238">DNA-binding</keyword>
<dbReference type="EMBL" id="JABAIK010000015">
    <property type="protein sequence ID" value="NLS14088.1"/>
    <property type="molecule type" value="Genomic_DNA"/>
</dbReference>
<dbReference type="InterPro" id="IPR044068">
    <property type="entry name" value="CB"/>
</dbReference>